<dbReference type="Proteomes" id="UP000602905">
    <property type="component" value="Unassembled WGS sequence"/>
</dbReference>
<feature type="region of interest" description="Disordered" evidence="1">
    <location>
        <begin position="313"/>
        <end position="345"/>
    </location>
</feature>
<evidence type="ECO:0000313" key="3">
    <source>
        <dbReference type="Proteomes" id="UP000602905"/>
    </source>
</evidence>
<name>A0A8H7HM79_9AGAM</name>
<comment type="caution">
    <text evidence="2">The sequence shown here is derived from an EMBL/GenBank/DDBJ whole genome shotgun (WGS) entry which is preliminary data.</text>
</comment>
<feature type="non-terminal residue" evidence="2">
    <location>
        <position position="1"/>
    </location>
</feature>
<dbReference type="EMBL" id="JACYCD010000265">
    <property type="protein sequence ID" value="KAF8698343.1"/>
    <property type="molecule type" value="Genomic_DNA"/>
</dbReference>
<proteinExistence type="predicted"/>
<dbReference type="AlphaFoldDB" id="A0A8H7HM79"/>
<gene>
    <name evidence="2" type="ORF">RHS03_07682</name>
</gene>
<feature type="compositionally biased region" description="Low complexity" evidence="1">
    <location>
        <begin position="244"/>
        <end position="255"/>
    </location>
</feature>
<organism evidence="2 3">
    <name type="scientific">Rhizoctonia solani</name>
    <dbReference type="NCBI Taxonomy" id="456999"/>
    <lineage>
        <taxon>Eukaryota</taxon>
        <taxon>Fungi</taxon>
        <taxon>Dikarya</taxon>
        <taxon>Basidiomycota</taxon>
        <taxon>Agaricomycotina</taxon>
        <taxon>Agaricomycetes</taxon>
        <taxon>Cantharellales</taxon>
        <taxon>Ceratobasidiaceae</taxon>
        <taxon>Rhizoctonia</taxon>
    </lineage>
</organism>
<dbReference type="OrthoDB" id="29308at2759"/>
<feature type="region of interest" description="Disordered" evidence="1">
    <location>
        <begin position="215"/>
        <end position="271"/>
    </location>
</feature>
<accession>A0A8H7HM79</accession>
<evidence type="ECO:0000313" key="2">
    <source>
        <dbReference type="EMBL" id="KAF8698343.1"/>
    </source>
</evidence>
<sequence length="462" mass="49254">MLSFLYPKDGASDGKKSAPAVNNKLVEGVILTVHEGDQAFRSAFANALLESVERDLDTSSLISPLTPAAGPSTKSVQTLTLGSKLDPTIILLFATTAIALSKPRCGVEILLALLPGRRAGIQEVLLLAALPTLPRLEETYTKVAKERSQTIQLPEFLQALLSHKPPSTSTPEIKSSLSSPKVSALRKVASPSPAVGRTISPEFSTISLSNSPALRYDAYAPPQPIPRRTGLTPQSPFRRESEIRSSSSDSIVSSDLDAGSSTQKGKRSVSHLELDVTGSANPNADLITLHTVDSPFREENNFGNLSIDEAAARRTPDTSSPPFHTAVTASPHMAQDGGDLAPSDADAIWSSFESAESDSSSSLGKQTLRGWCDRTPETMGNALRAIEVGFVTQKVGPKPGHASEEKEVLAFVPAPADSPDTDVARAVVRLKPADDGSCLWMLRCVEFELRVKIRKVLDGEST</sequence>
<evidence type="ECO:0000256" key="1">
    <source>
        <dbReference type="SAM" id="MobiDB-lite"/>
    </source>
</evidence>
<protein>
    <submittedName>
        <fullName evidence="2">Uncharacterized protein</fullName>
    </submittedName>
</protein>
<reference evidence="2" key="1">
    <citation type="submission" date="2020-09" db="EMBL/GenBank/DDBJ databases">
        <title>Comparative genome analyses of four rice-infecting Rhizoctonia solani isolates reveal extensive enrichment of homogalacturonan modification genes.</title>
        <authorList>
            <person name="Lee D.-Y."/>
            <person name="Jeon J."/>
            <person name="Kim K.-T."/>
            <person name="Cheong K."/>
            <person name="Song H."/>
            <person name="Choi G."/>
            <person name="Ko J."/>
            <person name="Opiyo S.O."/>
            <person name="Zuo S."/>
            <person name="Madhav S."/>
            <person name="Lee Y.-H."/>
            <person name="Wang G.-L."/>
        </authorList>
    </citation>
    <scope>NUCLEOTIDE SEQUENCE</scope>
    <source>
        <strain evidence="2">AG1-IA WGL</strain>
    </source>
</reference>